<organism evidence="1 2">
    <name type="scientific">Phycicoccus elongatus Lp2</name>
    <dbReference type="NCBI Taxonomy" id="1193181"/>
    <lineage>
        <taxon>Bacteria</taxon>
        <taxon>Bacillati</taxon>
        <taxon>Actinomycetota</taxon>
        <taxon>Actinomycetes</taxon>
        <taxon>Micrococcales</taxon>
        <taxon>Intrasporangiaceae</taxon>
        <taxon>Phycicoccus</taxon>
    </lineage>
</organism>
<keyword evidence="2" id="KW-1185">Reference proteome</keyword>
<dbReference type="STRING" id="1193181.BN10_1360007"/>
<dbReference type="HOGENOM" id="CLU_007383_5_1_11"/>
<dbReference type="AlphaFoldDB" id="N0E0E1"/>
<dbReference type="Proteomes" id="UP000013167">
    <property type="component" value="Unassembled WGS sequence"/>
</dbReference>
<sequence length="217" mass="22916">MTQALAGVDAVVLCAMNPTRASAVELEGARRILTALDAGSGSPAHVVYISIVGCDVPGYPYYGVKHRTEQVLEAWGGPTTVVRATQFHALAAFFAGFRVGRLGARVGDMAIQPVDIEFVAQRLAEVASGPAPQRFSRTTDLAGPDLLGPQEIAAMVAAHDGRRPPHLVRIPPVGAAMRSFSDRSNVPIGAADIGGARFVDWLAGQPRPLPRGMHHAR</sequence>
<evidence type="ECO:0000313" key="1">
    <source>
        <dbReference type="EMBL" id="CCH69145.1"/>
    </source>
</evidence>
<dbReference type="InterPro" id="IPR036291">
    <property type="entry name" value="NAD(P)-bd_dom_sf"/>
</dbReference>
<name>N0E0E1_9MICO</name>
<dbReference type="eggNOG" id="COG0702">
    <property type="taxonomic scope" value="Bacteria"/>
</dbReference>
<gene>
    <name evidence="1" type="ORF">BN10_1360007</name>
</gene>
<comment type="caution">
    <text evidence="1">The sequence shown here is derived from an EMBL/GenBank/DDBJ whole genome shotgun (WGS) entry which is preliminary data.</text>
</comment>
<proteinExistence type="predicted"/>
<protein>
    <recommendedName>
        <fullName evidence="3">NAD(P)-binding domain-containing protein</fullName>
    </recommendedName>
</protein>
<evidence type="ECO:0008006" key="3">
    <source>
        <dbReference type="Google" id="ProtNLM"/>
    </source>
</evidence>
<dbReference type="EMBL" id="CAIZ01000042">
    <property type="protein sequence ID" value="CCH69145.1"/>
    <property type="molecule type" value="Genomic_DNA"/>
</dbReference>
<reference evidence="1 2" key="1">
    <citation type="journal article" date="2013" name="ISME J.">
        <title>A metabolic model for members of the genus Tetrasphaera involved in enhanced biological phosphorus removal.</title>
        <authorList>
            <person name="Kristiansen R."/>
            <person name="Nguyen H.T.T."/>
            <person name="Saunders A.M."/>
            <person name="Nielsen J.L."/>
            <person name="Wimmer R."/>
            <person name="Le V.Q."/>
            <person name="McIlroy S.J."/>
            <person name="Petrovski S."/>
            <person name="Seviour R.J."/>
            <person name="Calteau A."/>
            <person name="Nielsen K.L."/>
            <person name="Nielsen P.H."/>
        </authorList>
    </citation>
    <scope>NUCLEOTIDE SEQUENCE [LARGE SCALE GENOMIC DNA]</scope>
    <source>
        <strain evidence="1 2">Lp2</strain>
    </source>
</reference>
<evidence type="ECO:0000313" key="2">
    <source>
        <dbReference type="Proteomes" id="UP000013167"/>
    </source>
</evidence>
<dbReference type="OrthoDB" id="9771302at2"/>
<dbReference type="Gene3D" id="3.40.50.720">
    <property type="entry name" value="NAD(P)-binding Rossmann-like Domain"/>
    <property type="match status" value="1"/>
</dbReference>
<dbReference type="SUPFAM" id="SSF51735">
    <property type="entry name" value="NAD(P)-binding Rossmann-fold domains"/>
    <property type="match status" value="1"/>
</dbReference>
<accession>N0E0E1</accession>